<dbReference type="GO" id="GO:0048468">
    <property type="term" value="P:cell development"/>
    <property type="evidence" value="ECO:0007669"/>
    <property type="project" value="TreeGrafter"/>
</dbReference>
<feature type="domain" description="RGS" evidence="5">
    <location>
        <begin position="1"/>
        <end position="31"/>
    </location>
</feature>
<evidence type="ECO:0000256" key="1">
    <source>
        <dbReference type="ARBA" id="ARBA00004496"/>
    </source>
</evidence>
<feature type="region of interest" description="Disordered" evidence="4">
    <location>
        <begin position="33"/>
        <end position="130"/>
    </location>
</feature>
<reference evidence="7" key="1">
    <citation type="submission" date="2024-04" db="EMBL/GenBank/DDBJ databases">
        <title>Salinicola lusitanus LLJ914,a marine bacterium isolated from the Okinawa Trough.</title>
        <authorList>
            <person name="Li J."/>
        </authorList>
    </citation>
    <scope>NUCLEOTIDE SEQUENCE [LARGE SCALE GENOMIC DNA]</scope>
</reference>
<dbReference type="GO" id="GO:0070411">
    <property type="term" value="F:I-SMAD binding"/>
    <property type="evidence" value="ECO:0007669"/>
    <property type="project" value="TreeGrafter"/>
</dbReference>
<proteinExistence type="predicted"/>
<dbReference type="GO" id="GO:0042802">
    <property type="term" value="F:identical protein binding"/>
    <property type="evidence" value="ECO:0007669"/>
    <property type="project" value="TreeGrafter"/>
</dbReference>
<dbReference type="GO" id="GO:0005634">
    <property type="term" value="C:nucleus"/>
    <property type="evidence" value="ECO:0007669"/>
    <property type="project" value="TreeGrafter"/>
</dbReference>
<gene>
    <name evidence="6" type="ORF">WMY93_003862</name>
</gene>
<protein>
    <recommendedName>
        <fullName evidence="5">RGS domain-containing protein</fullName>
    </recommendedName>
</protein>
<dbReference type="GO" id="GO:0005886">
    <property type="term" value="C:plasma membrane"/>
    <property type="evidence" value="ECO:0007669"/>
    <property type="project" value="TreeGrafter"/>
</dbReference>
<dbReference type="PANTHER" id="PTHR46102">
    <property type="entry name" value="AXIN"/>
    <property type="match status" value="1"/>
</dbReference>
<dbReference type="InterPro" id="IPR043581">
    <property type="entry name" value="Axin-like"/>
</dbReference>
<dbReference type="EMBL" id="JBBPFD010000002">
    <property type="protein sequence ID" value="KAK7940536.1"/>
    <property type="molecule type" value="Genomic_DNA"/>
</dbReference>
<dbReference type="AlphaFoldDB" id="A0AAW0QCW7"/>
<feature type="coiled-coil region" evidence="3">
    <location>
        <begin position="161"/>
        <end position="194"/>
    </location>
</feature>
<dbReference type="SUPFAM" id="SSF48097">
    <property type="entry name" value="Regulator of G-protein signaling, RGS"/>
    <property type="match status" value="1"/>
</dbReference>
<sequence>MFDQAQTEIQAMIEENTYPLFLKSDLYLEYTRTGGESPKQTSDQNPLIEVKETPHVSRLQGGKECSRPSSGPEPVNLCYVNPAHAPAASANDSEQQSVSSDADTLSLTDSSLDGVPPYRHRKQHRREMQDSVKANGRVPLPHIPRPNRILKDIHVDPERFAAELISKLEGVQKEREAEEKLDQWLQRVGLEEDEDEADLTTSIPGYRLPLVVTFIATAPVTQMFTAVLS</sequence>
<evidence type="ECO:0000313" key="7">
    <source>
        <dbReference type="Proteomes" id="UP001460270"/>
    </source>
</evidence>
<dbReference type="PROSITE" id="PS50132">
    <property type="entry name" value="RGS"/>
    <property type="match status" value="1"/>
</dbReference>
<dbReference type="GO" id="GO:0008013">
    <property type="term" value="F:beta-catenin binding"/>
    <property type="evidence" value="ECO:0007669"/>
    <property type="project" value="TreeGrafter"/>
</dbReference>
<dbReference type="GO" id="GO:0031625">
    <property type="term" value="F:ubiquitin protein ligase binding"/>
    <property type="evidence" value="ECO:0007669"/>
    <property type="project" value="TreeGrafter"/>
</dbReference>
<dbReference type="GO" id="GO:0060090">
    <property type="term" value="F:molecular adaptor activity"/>
    <property type="evidence" value="ECO:0007669"/>
    <property type="project" value="TreeGrafter"/>
</dbReference>
<keyword evidence="7" id="KW-1185">Reference proteome</keyword>
<organism evidence="6 7">
    <name type="scientific">Mugilogobius chulae</name>
    <name type="common">yellowstripe goby</name>
    <dbReference type="NCBI Taxonomy" id="88201"/>
    <lineage>
        <taxon>Eukaryota</taxon>
        <taxon>Metazoa</taxon>
        <taxon>Chordata</taxon>
        <taxon>Craniata</taxon>
        <taxon>Vertebrata</taxon>
        <taxon>Euteleostomi</taxon>
        <taxon>Actinopterygii</taxon>
        <taxon>Neopterygii</taxon>
        <taxon>Teleostei</taxon>
        <taxon>Neoteleostei</taxon>
        <taxon>Acanthomorphata</taxon>
        <taxon>Gobiaria</taxon>
        <taxon>Gobiiformes</taxon>
        <taxon>Gobioidei</taxon>
        <taxon>Gobiidae</taxon>
        <taxon>Gobionellinae</taxon>
        <taxon>Mugilogobius</taxon>
    </lineage>
</organism>
<evidence type="ECO:0000256" key="4">
    <source>
        <dbReference type="SAM" id="MobiDB-lite"/>
    </source>
</evidence>
<dbReference type="Gene3D" id="1.10.167.10">
    <property type="entry name" value="Regulator of G-protein Signalling 4, domain 2"/>
    <property type="match status" value="1"/>
</dbReference>
<evidence type="ECO:0000256" key="3">
    <source>
        <dbReference type="SAM" id="Coils"/>
    </source>
</evidence>
<dbReference type="GO" id="GO:0090090">
    <property type="term" value="P:negative regulation of canonical Wnt signaling pathway"/>
    <property type="evidence" value="ECO:0007669"/>
    <property type="project" value="InterPro"/>
</dbReference>
<comment type="subcellular location">
    <subcellularLocation>
        <location evidence="1">Cytoplasm</location>
    </subcellularLocation>
</comment>
<dbReference type="InterPro" id="IPR044926">
    <property type="entry name" value="RGS_subdomain_2"/>
</dbReference>
<evidence type="ECO:0000256" key="2">
    <source>
        <dbReference type="ARBA" id="ARBA00022490"/>
    </source>
</evidence>
<dbReference type="GO" id="GO:0030877">
    <property type="term" value="C:beta-catenin destruction complex"/>
    <property type="evidence" value="ECO:0007669"/>
    <property type="project" value="TreeGrafter"/>
</dbReference>
<dbReference type="InterPro" id="IPR016137">
    <property type="entry name" value="RGS"/>
</dbReference>
<keyword evidence="2" id="KW-0963">Cytoplasm</keyword>
<dbReference type="PANTHER" id="PTHR46102:SF3">
    <property type="entry name" value="AXIN-1"/>
    <property type="match status" value="1"/>
</dbReference>
<keyword evidence="3" id="KW-0175">Coiled coil</keyword>
<dbReference type="GO" id="GO:0032436">
    <property type="term" value="P:positive regulation of proteasomal ubiquitin-dependent protein catabolic process"/>
    <property type="evidence" value="ECO:0007669"/>
    <property type="project" value="TreeGrafter"/>
</dbReference>
<evidence type="ECO:0000313" key="6">
    <source>
        <dbReference type="EMBL" id="KAK7940536.1"/>
    </source>
</evidence>
<feature type="compositionally biased region" description="Low complexity" evidence="4">
    <location>
        <begin position="97"/>
        <end position="113"/>
    </location>
</feature>
<dbReference type="Proteomes" id="UP001460270">
    <property type="component" value="Unassembled WGS sequence"/>
</dbReference>
<comment type="caution">
    <text evidence="6">The sequence shown here is derived from an EMBL/GenBank/DDBJ whole genome shotgun (WGS) entry which is preliminary data.</text>
</comment>
<dbReference type="InterPro" id="IPR024066">
    <property type="entry name" value="RGS_subdom1/3"/>
</dbReference>
<accession>A0AAW0QCW7</accession>
<evidence type="ECO:0000259" key="5">
    <source>
        <dbReference type="PROSITE" id="PS50132"/>
    </source>
</evidence>
<dbReference type="Gene3D" id="1.10.196.10">
    <property type="match status" value="1"/>
</dbReference>
<dbReference type="GO" id="GO:0005737">
    <property type="term" value="C:cytoplasm"/>
    <property type="evidence" value="ECO:0007669"/>
    <property type="project" value="UniProtKB-SubCell"/>
</dbReference>
<name>A0AAW0QCW7_9GOBI</name>
<dbReference type="InterPro" id="IPR036305">
    <property type="entry name" value="RGS_sf"/>
</dbReference>
<dbReference type="GO" id="GO:0019901">
    <property type="term" value="F:protein kinase binding"/>
    <property type="evidence" value="ECO:0007669"/>
    <property type="project" value="TreeGrafter"/>
</dbReference>